<gene>
    <name evidence="4" type="ORF">KP79_PYT17426</name>
</gene>
<evidence type="ECO:0000259" key="3">
    <source>
        <dbReference type="PROSITE" id="PS50024"/>
    </source>
</evidence>
<dbReference type="Proteomes" id="UP000242188">
    <property type="component" value="Unassembled WGS sequence"/>
</dbReference>
<feature type="region of interest" description="Disordered" evidence="1">
    <location>
        <begin position="21"/>
        <end position="53"/>
    </location>
</feature>
<feature type="compositionally biased region" description="Basic and acidic residues" evidence="1">
    <location>
        <begin position="21"/>
        <end position="30"/>
    </location>
</feature>
<accession>A0A210QSQ0</accession>
<feature type="compositionally biased region" description="Low complexity" evidence="1">
    <location>
        <begin position="43"/>
        <end position="53"/>
    </location>
</feature>
<dbReference type="SUPFAM" id="SSF82671">
    <property type="entry name" value="SEA domain"/>
    <property type="match status" value="1"/>
</dbReference>
<evidence type="ECO:0000313" key="5">
    <source>
        <dbReference type="Proteomes" id="UP000242188"/>
    </source>
</evidence>
<dbReference type="PROSITE" id="PS50024">
    <property type="entry name" value="SEA"/>
    <property type="match status" value="1"/>
</dbReference>
<comment type="caution">
    <text evidence="4">The sequence shown here is derived from an EMBL/GenBank/DDBJ whole genome shotgun (WGS) entry which is preliminary data.</text>
</comment>
<organism evidence="4 5">
    <name type="scientific">Mizuhopecten yessoensis</name>
    <name type="common">Japanese scallop</name>
    <name type="synonym">Patinopecten yessoensis</name>
    <dbReference type="NCBI Taxonomy" id="6573"/>
    <lineage>
        <taxon>Eukaryota</taxon>
        <taxon>Metazoa</taxon>
        <taxon>Spiralia</taxon>
        <taxon>Lophotrochozoa</taxon>
        <taxon>Mollusca</taxon>
        <taxon>Bivalvia</taxon>
        <taxon>Autobranchia</taxon>
        <taxon>Pteriomorphia</taxon>
        <taxon>Pectinida</taxon>
        <taxon>Pectinoidea</taxon>
        <taxon>Pectinidae</taxon>
        <taxon>Mizuhopecten</taxon>
    </lineage>
</organism>
<protein>
    <recommendedName>
        <fullName evidence="3">SEA domain-containing protein</fullName>
    </recommendedName>
</protein>
<dbReference type="InterPro" id="IPR000082">
    <property type="entry name" value="SEA_dom"/>
</dbReference>
<dbReference type="AlphaFoldDB" id="A0A210QSQ0"/>
<keyword evidence="2" id="KW-1133">Transmembrane helix</keyword>
<feature type="transmembrane region" description="Helical" evidence="2">
    <location>
        <begin position="113"/>
        <end position="137"/>
    </location>
</feature>
<proteinExistence type="predicted"/>
<feature type="region of interest" description="Disordered" evidence="1">
    <location>
        <begin position="268"/>
        <end position="382"/>
    </location>
</feature>
<feature type="compositionally biased region" description="Low complexity" evidence="1">
    <location>
        <begin position="308"/>
        <end position="373"/>
    </location>
</feature>
<keyword evidence="5" id="KW-1185">Reference proteome</keyword>
<dbReference type="InterPro" id="IPR036364">
    <property type="entry name" value="SEA_dom_sf"/>
</dbReference>
<dbReference type="EMBL" id="NEDP02002060">
    <property type="protein sequence ID" value="OWF51761.1"/>
    <property type="molecule type" value="Genomic_DNA"/>
</dbReference>
<dbReference type="Gene3D" id="3.30.70.960">
    <property type="entry name" value="SEA domain"/>
    <property type="match status" value="1"/>
</dbReference>
<evidence type="ECO:0000313" key="4">
    <source>
        <dbReference type="EMBL" id="OWF51761.1"/>
    </source>
</evidence>
<evidence type="ECO:0000256" key="1">
    <source>
        <dbReference type="SAM" id="MobiDB-lite"/>
    </source>
</evidence>
<keyword evidence="2" id="KW-0472">Membrane</keyword>
<keyword evidence="2" id="KW-0812">Transmembrane</keyword>
<name>A0A210QSQ0_MIZYE</name>
<feature type="domain" description="SEA" evidence="3">
    <location>
        <begin position="151"/>
        <end position="274"/>
    </location>
</feature>
<evidence type="ECO:0000256" key="2">
    <source>
        <dbReference type="SAM" id="Phobius"/>
    </source>
</evidence>
<sequence length="476" mass="55722">MARQSGRQYDVPWDNIMDDRIYNKKGHQSDSEQAGTDIGTFGRRSTNSNRANRNSDYLQLMDYQAGGSRYSLNDPSVAYDNMAYPSQDQFPAGRYKKHRTLSESTSGRCNRPCLIGVVVIVLVTALVAAGVGLYFGVFRHETTQVTPSPTTLKVYATELRLTDLSWSSRLEDPTSPEFVIMKDNVLSDMDKIMRHSSLQTKYQSAEVLGFSSGSIKAKLLLKILTDALSAIDVKTSFVHYARSANTYNCQTYYHSTFHNYNTDYNSNHSNNYNSDYNHHHSNNYNSDYNHHHSNNHNNNSDYNHHHSNNYNSDYSSHPSNNYNPDYNSNHSNNYNPDYNYHHSNNYNSDYSYHHSNNYNSDYNYNHSNNYNSDYNHHHSNNQNYNSDYNYHHSNNYNSDYNYNHSNNYNFDYNHSNNYNCYNYHHHHHANNYYYKLSKSCNNCRVDNSFRLSEWHTGYSIVIPMLQFSRFHELDDR</sequence>
<dbReference type="Pfam" id="PF01390">
    <property type="entry name" value="SEA"/>
    <property type="match status" value="1"/>
</dbReference>
<reference evidence="4 5" key="1">
    <citation type="journal article" date="2017" name="Nat. Ecol. Evol.">
        <title>Scallop genome provides insights into evolution of bilaterian karyotype and development.</title>
        <authorList>
            <person name="Wang S."/>
            <person name="Zhang J."/>
            <person name="Jiao W."/>
            <person name="Li J."/>
            <person name="Xun X."/>
            <person name="Sun Y."/>
            <person name="Guo X."/>
            <person name="Huan P."/>
            <person name="Dong B."/>
            <person name="Zhang L."/>
            <person name="Hu X."/>
            <person name="Sun X."/>
            <person name="Wang J."/>
            <person name="Zhao C."/>
            <person name="Wang Y."/>
            <person name="Wang D."/>
            <person name="Huang X."/>
            <person name="Wang R."/>
            <person name="Lv J."/>
            <person name="Li Y."/>
            <person name="Zhang Z."/>
            <person name="Liu B."/>
            <person name="Lu W."/>
            <person name="Hui Y."/>
            <person name="Liang J."/>
            <person name="Zhou Z."/>
            <person name="Hou R."/>
            <person name="Li X."/>
            <person name="Liu Y."/>
            <person name="Li H."/>
            <person name="Ning X."/>
            <person name="Lin Y."/>
            <person name="Zhao L."/>
            <person name="Xing Q."/>
            <person name="Dou J."/>
            <person name="Li Y."/>
            <person name="Mao J."/>
            <person name="Guo H."/>
            <person name="Dou H."/>
            <person name="Li T."/>
            <person name="Mu C."/>
            <person name="Jiang W."/>
            <person name="Fu Q."/>
            <person name="Fu X."/>
            <person name="Miao Y."/>
            <person name="Liu J."/>
            <person name="Yu Q."/>
            <person name="Li R."/>
            <person name="Liao H."/>
            <person name="Li X."/>
            <person name="Kong Y."/>
            <person name="Jiang Z."/>
            <person name="Chourrout D."/>
            <person name="Li R."/>
            <person name="Bao Z."/>
        </authorList>
    </citation>
    <scope>NUCLEOTIDE SEQUENCE [LARGE SCALE GENOMIC DNA]</scope>
    <source>
        <strain evidence="4 5">PY_sf001</strain>
    </source>
</reference>